<proteinExistence type="predicted"/>
<dbReference type="Proteomes" id="UP000591803">
    <property type="component" value="Unassembled WGS sequence"/>
</dbReference>
<evidence type="ECO:0000313" key="1">
    <source>
        <dbReference type="EMBL" id="MBA8064690.1"/>
    </source>
</evidence>
<dbReference type="EMBL" id="JABXRI010000001">
    <property type="protein sequence ID" value="MBA8064690.1"/>
    <property type="molecule type" value="Genomic_DNA"/>
</dbReference>
<organism evidence="1 2">
    <name type="scientific">Citrobacter freundii</name>
    <dbReference type="NCBI Taxonomy" id="546"/>
    <lineage>
        <taxon>Bacteria</taxon>
        <taxon>Pseudomonadati</taxon>
        <taxon>Pseudomonadota</taxon>
        <taxon>Gammaproteobacteria</taxon>
        <taxon>Enterobacterales</taxon>
        <taxon>Enterobacteriaceae</taxon>
        <taxon>Citrobacter</taxon>
        <taxon>Citrobacter freundii complex</taxon>
    </lineage>
</organism>
<dbReference type="AlphaFoldDB" id="A0A7W3D868"/>
<comment type="caution">
    <text evidence="1">The sequence shown here is derived from an EMBL/GenBank/DDBJ whole genome shotgun (WGS) entry which is preliminary data.</text>
</comment>
<gene>
    <name evidence="1" type="ORF">HV077_20370</name>
</gene>
<sequence length="137" mass="14923">MMKKIVLLQIILLTGCCVFIKNKINFASNILPVASVGRNYHAQLKTTGLPADDMSVDGRSMLSTNGLKIISSSTGGFWHIDISGIPEKKGEFSFWVSGSTVGTQCPGSDFKEIFTVIVIDSKKEKDIPVNLIDDKKS</sequence>
<evidence type="ECO:0008006" key="3">
    <source>
        <dbReference type="Google" id="ProtNLM"/>
    </source>
</evidence>
<reference evidence="1 2" key="1">
    <citation type="submission" date="2020-06" db="EMBL/GenBank/DDBJ databases">
        <title>REHAB project genomes.</title>
        <authorList>
            <person name="Shaw L.P."/>
        </authorList>
    </citation>
    <scope>NUCLEOTIDE SEQUENCE [LARGE SCALE GENOMIC DNA]</scope>
    <source>
        <strain evidence="1 2">RHBSTW-00116</strain>
    </source>
</reference>
<dbReference type="PROSITE" id="PS51257">
    <property type="entry name" value="PROKAR_LIPOPROTEIN"/>
    <property type="match status" value="1"/>
</dbReference>
<protein>
    <recommendedName>
        <fullName evidence="3">Lipoprotein</fullName>
    </recommendedName>
</protein>
<name>A0A7W3D868_CITFR</name>
<accession>A0A7W3D868</accession>
<evidence type="ECO:0000313" key="2">
    <source>
        <dbReference type="Proteomes" id="UP000591803"/>
    </source>
</evidence>